<evidence type="ECO:0000313" key="2">
    <source>
        <dbReference type="EMBL" id="PZO47209.1"/>
    </source>
</evidence>
<dbReference type="AlphaFoldDB" id="A0A2W4WZ51"/>
<evidence type="ECO:0000259" key="1">
    <source>
        <dbReference type="Pfam" id="PF10047"/>
    </source>
</evidence>
<proteinExistence type="predicted"/>
<accession>A0A2W4WZ51</accession>
<reference evidence="3" key="1">
    <citation type="submission" date="2018-04" db="EMBL/GenBank/DDBJ databases">
        <authorList>
            <person name="Cornet L."/>
        </authorList>
    </citation>
    <scope>NUCLEOTIDE SEQUENCE [LARGE SCALE GENOMIC DNA]</scope>
</reference>
<name>A0A2W4WZ51_9CYAN</name>
<organism evidence="2 3">
    <name type="scientific">Phormidesmis priestleyi</name>
    <dbReference type="NCBI Taxonomy" id="268141"/>
    <lineage>
        <taxon>Bacteria</taxon>
        <taxon>Bacillati</taxon>
        <taxon>Cyanobacteriota</taxon>
        <taxon>Cyanophyceae</taxon>
        <taxon>Leptolyngbyales</taxon>
        <taxon>Leptolyngbyaceae</taxon>
        <taxon>Phormidesmis</taxon>
    </lineage>
</organism>
<evidence type="ECO:0000313" key="3">
    <source>
        <dbReference type="Proteomes" id="UP000249794"/>
    </source>
</evidence>
<dbReference type="Proteomes" id="UP000249794">
    <property type="component" value="Unassembled WGS sequence"/>
</dbReference>
<reference evidence="2 3" key="2">
    <citation type="submission" date="2018-06" db="EMBL/GenBank/DDBJ databases">
        <title>Metagenomic assembly of (sub)arctic Cyanobacteria and their associated microbiome from non-axenic cultures.</title>
        <authorList>
            <person name="Baurain D."/>
        </authorList>
    </citation>
    <scope>NUCLEOTIDE SEQUENCE [LARGE SCALE GENOMIC DNA]</scope>
    <source>
        <strain evidence="2">ULC027bin1</strain>
    </source>
</reference>
<dbReference type="Pfam" id="PF10047">
    <property type="entry name" value="DUF2281"/>
    <property type="match status" value="1"/>
</dbReference>
<dbReference type="Pfam" id="PF16277">
    <property type="entry name" value="DUF4926"/>
    <property type="match status" value="1"/>
</dbReference>
<gene>
    <name evidence="2" type="ORF">DCF15_19350</name>
</gene>
<protein>
    <submittedName>
        <fullName evidence="2">DUF4926 domain-containing protein</fullName>
    </submittedName>
</protein>
<comment type="caution">
    <text evidence="2">The sequence shown here is derived from an EMBL/GenBank/DDBJ whole genome shotgun (WGS) entry which is preliminary data.</text>
</comment>
<dbReference type="InterPro" id="IPR018739">
    <property type="entry name" value="DUF2281"/>
</dbReference>
<dbReference type="EMBL" id="QBMP01000282">
    <property type="protein sequence ID" value="PZO47209.1"/>
    <property type="molecule type" value="Genomic_DNA"/>
</dbReference>
<feature type="domain" description="DUF2281" evidence="1">
    <location>
        <begin position="70"/>
        <end position="99"/>
    </location>
</feature>
<sequence length="101" mass="11547">MIKELDIITLTRDIQEHGLTKGRQGAVVHCYHDAKGFEVEFVDDTGENSNVLTLEPSDIQLDRITMQTQVIELLNYLPEDLLSEVRDFAEFLQQKQSRKAG</sequence>
<dbReference type="InterPro" id="IPR032568">
    <property type="entry name" value="DUF4926"/>
</dbReference>